<dbReference type="RefSeq" id="WP_138662911.1">
    <property type="nucleotide sequence ID" value="NZ_VANS01000003.1"/>
</dbReference>
<evidence type="ECO:0000256" key="6">
    <source>
        <dbReference type="SAM" id="Phobius"/>
    </source>
</evidence>
<dbReference type="OrthoDB" id="7744460at2"/>
<dbReference type="InterPro" id="IPR011577">
    <property type="entry name" value="Cyt_b561_bac/Ni-Hgenase"/>
</dbReference>
<dbReference type="AlphaFoldDB" id="A0A5S3PFE5"/>
<evidence type="ECO:0000256" key="1">
    <source>
        <dbReference type="ARBA" id="ARBA00004651"/>
    </source>
</evidence>
<reference evidence="8 9" key="1">
    <citation type="submission" date="2019-05" db="EMBL/GenBank/DDBJ databases">
        <title>Sulfitobacter sabulilitoris sp. nov., isolated from a marine sand.</title>
        <authorList>
            <person name="Yoon J.-H."/>
        </authorList>
    </citation>
    <scope>NUCLEOTIDE SEQUENCE [LARGE SCALE GENOMIC DNA]</scope>
    <source>
        <strain evidence="8 9">HSMS-29</strain>
    </source>
</reference>
<keyword evidence="3 6" id="KW-0812">Transmembrane</keyword>
<evidence type="ECO:0000256" key="3">
    <source>
        <dbReference type="ARBA" id="ARBA00022692"/>
    </source>
</evidence>
<protein>
    <submittedName>
        <fullName evidence="8">Cytochrome B</fullName>
    </submittedName>
</protein>
<evidence type="ECO:0000256" key="4">
    <source>
        <dbReference type="ARBA" id="ARBA00022989"/>
    </source>
</evidence>
<dbReference type="EMBL" id="VANS01000003">
    <property type="protein sequence ID" value="TMM51840.1"/>
    <property type="molecule type" value="Genomic_DNA"/>
</dbReference>
<keyword evidence="5 6" id="KW-0472">Membrane</keyword>
<comment type="caution">
    <text evidence="8">The sequence shown here is derived from an EMBL/GenBank/DDBJ whole genome shotgun (WGS) entry which is preliminary data.</text>
</comment>
<keyword evidence="9" id="KW-1185">Reference proteome</keyword>
<name>A0A5S3PFE5_9RHOB</name>
<evidence type="ECO:0000313" key="9">
    <source>
        <dbReference type="Proteomes" id="UP000309550"/>
    </source>
</evidence>
<keyword evidence="2" id="KW-1003">Cell membrane</keyword>
<feature type="domain" description="Cytochrome b561 bacterial/Ni-hydrogenase" evidence="7">
    <location>
        <begin position="19"/>
        <end position="182"/>
    </location>
</feature>
<comment type="subcellular location">
    <subcellularLocation>
        <location evidence="1">Cell membrane</location>
        <topology evidence="1">Multi-pass membrane protein</topology>
    </subcellularLocation>
</comment>
<dbReference type="InterPro" id="IPR016174">
    <property type="entry name" value="Di-haem_cyt_TM"/>
</dbReference>
<feature type="transmembrane region" description="Helical" evidence="6">
    <location>
        <begin position="49"/>
        <end position="70"/>
    </location>
</feature>
<dbReference type="SUPFAM" id="SSF81342">
    <property type="entry name" value="Transmembrane di-heme cytochromes"/>
    <property type="match status" value="1"/>
</dbReference>
<dbReference type="GO" id="GO:0022904">
    <property type="term" value="P:respiratory electron transport chain"/>
    <property type="evidence" value="ECO:0007669"/>
    <property type="project" value="InterPro"/>
</dbReference>
<evidence type="ECO:0000313" key="8">
    <source>
        <dbReference type="EMBL" id="TMM51840.1"/>
    </source>
</evidence>
<dbReference type="Pfam" id="PF01292">
    <property type="entry name" value="Ni_hydr_CYTB"/>
    <property type="match status" value="1"/>
</dbReference>
<feature type="transmembrane region" description="Helical" evidence="6">
    <location>
        <begin position="20"/>
        <end position="37"/>
    </location>
</feature>
<evidence type="ECO:0000256" key="5">
    <source>
        <dbReference type="ARBA" id="ARBA00023136"/>
    </source>
</evidence>
<sequence length="189" mass="21193">MPVKTVITSLRDRLPRRRTALKALHWSMVPLLIWFVLVTPSDVVPLGPAAFQFHSVLGLIFVTFSLLWTADYMRRGLASRPGPKLPPWARRVHRWLHVALIWGLFGVALTGFGLGLTSARLLKAGGVVPVAPPLNMPKANDLIGLVHIYEFYLLGVIAIAHAGFHVWRHLKLRDNALRIMAPKALHRFL</sequence>
<keyword evidence="4 6" id="KW-1133">Transmembrane helix</keyword>
<feature type="transmembrane region" description="Helical" evidence="6">
    <location>
        <begin position="99"/>
        <end position="122"/>
    </location>
</feature>
<gene>
    <name evidence="8" type="ORF">FDT80_13940</name>
</gene>
<organism evidence="8 9">
    <name type="scientific">Sulfitobacter sabulilitoris</name>
    <dbReference type="NCBI Taxonomy" id="2562655"/>
    <lineage>
        <taxon>Bacteria</taxon>
        <taxon>Pseudomonadati</taxon>
        <taxon>Pseudomonadota</taxon>
        <taxon>Alphaproteobacteria</taxon>
        <taxon>Rhodobacterales</taxon>
        <taxon>Roseobacteraceae</taxon>
        <taxon>Sulfitobacter</taxon>
    </lineage>
</organism>
<dbReference type="GO" id="GO:0009055">
    <property type="term" value="F:electron transfer activity"/>
    <property type="evidence" value="ECO:0007669"/>
    <property type="project" value="InterPro"/>
</dbReference>
<dbReference type="Proteomes" id="UP000309550">
    <property type="component" value="Unassembled WGS sequence"/>
</dbReference>
<accession>A0A5S3PFE5</accession>
<feature type="transmembrane region" description="Helical" evidence="6">
    <location>
        <begin position="142"/>
        <end position="164"/>
    </location>
</feature>
<evidence type="ECO:0000256" key="2">
    <source>
        <dbReference type="ARBA" id="ARBA00022475"/>
    </source>
</evidence>
<proteinExistence type="predicted"/>
<evidence type="ECO:0000259" key="7">
    <source>
        <dbReference type="Pfam" id="PF01292"/>
    </source>
</evidence>
<dbReference type="GO" id="GO:0005886">
    <property type="term" value="C:plasma membrane"/>
    <property type="evidence" value="ECO:0007669"/>
    <property type="project" value="UniProtKB-SubCell"/>
</dbReference>